<gene>
    <name evidence="2" type="ORF">OJ1725_H08.32</name>
    <name evidence="3" type="ORF">P0684A08.18</name>
</gene>
<dbReference type="Proteomes" id="UP000000763">
    <property type="component" value="Chromosome 2"/>
</dbReference>
<dbReference type="EMBL" id="AP004858">
    <property type="protein sequence ID" value="BAD28147.1"/>
    <property type="molecule type" value="Genomic_DNA"/>
</dbReference>
<reference evidence="3" key="2">
    <citation type="submission" date="2002-04" db="EMBL/GenBank/DDBJ databases">
        <title>Oryza sativa nipponbare(GA3) genomic DNA, chromosome 2, PAC clone:P0684A08.</title>
        <authorList>
            <person name="Sasaki T."/>
            <person name="Matsumoto T."/>
            <person name="Yamamoto K."/>
        </authorList>
    </citation>
    <scope>NUCLEOTIDE SEQUENCE</scope>
</reference>
<evidence type="ECO:0000256" key="1">
    <source>
        <dbReference type="SAM" id="MobiDB-lite"/>
    </source>
</evidence>
<reference evidence="4" key="4">
    <citation type="journal article" date="2008" name="Nucleic Acids Res.">
        <title>The rice annotation project database (RAP-DB): 2008 update.</title>
        <authorList>
            <consortium name="The rice annotation project (RAP)"/>
        </authorList>
    </citation>
    <scope>GENOME REANNOTATION</scope>
    <source>
        <strain evidence="4">cv. Nipponbare</strain>
    </source>
</reference>
<dbReference type="AlphaFoldDB" id="Q6ESQ7"/>
<evidence type="ECO:0000313" key="4">
    <source>
        <dbReference type="Proteomes" id="UP000000763"/>
    </source>
</evidence>
<evidence type="ECO:0000313" key="2">
    <source>
        <dbReference type="EMBL" id="BAD28147.1"/>
    </source>
</evidence>
<sequence length="238" mass="25528">MTRNLASKRALSNFDERTYAPRLDSCKPCNSPPIPWDLLATDARGEREATATSRAAHGSARRTSAPVRSAGSDSVPYGKSFGFPVSTLCVCEPEVPGSPDVAMYGIEFDRLQSRSASTRFRAERGPRPCGFEISRPSGGPSPGVPVALILGGRKLPSCHAVVALEYDHASVQKERWLAGCPTGCVPPVPLAADYGDSLQRKAVAFSFPRNSAVDGCTLVVHRLLPQLSPEKYADMDLL</sequence>
<name>Q6ESQ7_ORYSJ</name>
<proteinExistence type="predicted"/>
<evidence type="ECO:0000313" key="3">
    <source>
        <dbReference type="EMBL" id="BAD28313.1"/>
    </source>
</evidence>
<reference evidence="2" key="1">
    <citation type="submission" date="2002-03" db="EMBL/GenBank/DDBJ databases">
        <title>Oryza sativa nipponbare(GA3) genomic DNA, chromosome 2, BAC clone:OJ1725_H08.</title>
        <authorList>
            <person name="Sasaki T."/>
            <person name="Matsumoto T."/>
            <person name="Yamamoto K."/>
        </authorList>
    </citation>
    <scope>NUCLEOTIDE SEQUENCE</scope>
</reference>
<dbReference type="EMBL" id="AP005055">
    <property type="protein sequence ID" value="BAD28313.1"/>
    <property type="molecule type" value="Genomic_DNA"/>
</dbReference>
<reference evidence="4" key="3">
    <citation type="journal article" date="2005" name="Nature">
        <title>The map-based sequence of the rice genome.</title>
        <authorList>
            <consortium name="International rice genome sequencing project (IRGSP)"/>
            <person name="Matsumoto T."/>
            <person name="Wu J."/>
            <person name="Kanamori H."/>
            <person name="Katayose Y."/>
            <person name="Fujisawa M."/>
            <person name="Namiki N."/>
            <person name="Mizuno H."/>
            <person name="Yamamoto K."/>
            <person name="Antonio B.A."/>
            <person name="Baba T."/>
            <person name="Sakata K."/>
            <person name="Nagamura Y."/>
            <person name="Aoki H."/>
            <person name="Arikawa K."/>
            <person name="Arita K."/>
            <person name="Bito T."/>
            <person name="Chiden Y."/>
            <person name="Fujitsuka N."/>
            <person name="Fukunaka R."/>
            <person name="Hamada M."/>
            <person name="Harada C."/>
            <person name="Hayashi A."/>
            <person name="Hijishita S."/>
            <person name="Honda M."/>
            <person name="Hosokawa S."/>
            <person name="Ichikawa Y."/>
            <person name="Idonuma A."/>
            <person name="Iijima M."/>
            <person name="Ikeda M."/>
            <person name="Ikeno M."/>
            <person name="Ito K."/>
            <person name="Ito S."/>
            <person name="Ito T."/>
            <person name="Ito Y."/>
            <person name="Ito Y."/>
            <person name="Iwabuchi A."/>
            <person name="Kamiya K."/>
            <person name="Karasawa W."/>
            <person name="Kurita K."/>
            <person name="Katagiri S."/>
            <person name="Kikuta A."/>
            <person name="Kobayashi H."/>
            <person name="Kobayashi N."/>
            <person name="Machita K."/>
            <person name="Maehara T."/>
            <person name="Masukawa M."/>
            <person name="Mizubayashi T."/>
            <person name="Mukai Y."/>
            <person name="Nagasaki H."/>
            <person name="Nagata Y."/>
            <person name="Naito S."/>
            <person name="Nakashima M."/>
            <person name="Nakama Y."/>
            <person name="Nakamichi Y."/>
            <person name="Nakamura M."/>
            <person name="Meguro A."/>
            <person name="Negishi M."/>
            <person name="Ohta I."/>
            <person name="Ohta T."/>
            <person name="Okamoto M."/>
            <person name="Ono N."/>
            <person name="Saji S."/>
            <person name="Sakaguchi M."/>
            <person name="Sakai K."/>
            <person name="Shibata M."/>
            <person name="Shimokawa T."/>
            <person name="Song J."/>
            <person name="Takazaki Y."/>
            <person name="Terasawa K."/>
            <person name="Tsugane M."/>
            <person name="Tsuji K."/>
            <person name="Ueda S."/>
            <person name="Waki K."/>
            <person name="Yamagata H."/>
            <person name="Yamamoto M."/>
            <person name="Yamamoto S."/>
            <person name="Yamane H."/>
            <person name="Yoshiki S."/>
            <person name="Yoshihara R."/>
            <person name="Yukawa K."/>
            <person name="Zhong H."/>
            <person name="Yano M."/>
            <person name="Yuan Q."/>
            <person name="Ouyang S."/>
            <person name="Liu J."/>
            <person name="Jones K.M."/>
            <person name="Gansberger K."/>
            <person name="Moffat K."/>
            <person name="Hill J."/>
            <person name="Bera J."/>
            <person name="Fadrosh D."/>
            <person name="Jin S."/>
            <person name="Johri S."/>
            <person name="Kim M."/>
            <person name="Overton L."/>
            <person name="Reardon M."/>
            <person name="Tsitrin T."/>
            <person name="Vuong H."/>
            <person name="Weaver B."/>
            <person name="Ciecko A."/>
            <person name="Tallon L."/>
            <person name="Jackson J."/>
            <person name="Pai G."/>
            <person name="Aken S.V."/>
            <person name="Utterback T."/>
            <person name="Reidmuller S."/>
            <person name="Feldblyum T."/>
            <person name="Hsiao J."/>
            <person name="Zismann V."/>
            <person name="Iobst S."/>
            <person name="de Vazeille A.R."/>
            <person name="Buell C.R."/>
            <person name="Ying K."/>
            <person name="Li Y."/>
            <person name="Lu T."/>
            <person name="Huang Y."/>
            <person name="Zhao Q."/>
            <person name="Feng Q."/>
            <person name="Zhang L."/>
            <person name="Zhu J."/>
            <person name="Weng Q."/>
            <person name="Mu J."/>
            <person name="Lu Y."/>
            <person name="Fan D."/>
            <person name="Liu Y."/>
            <person name="Guan J."/>
            <person name="Zhang Y."/>
            <person name="Yu S."/>
            <person name="Liu X."/>
            <person name="Zhang Y."/>
            <person name="Hong G."/>
            <person name="Han B."/>
            <person name="Choisne N."/>
            <person name="Demange N."/>
            <person name="Orjeda G."/>
            <person name="Samain S."/>
            <person name="Cattolico L."/>
            <person name="Pelletier E."/>
            <person name="Couloux A."/>
            <person name="Segurens B."/>
            <person name="Wincker P."/>
            <person name="D'Hont A."/>
            <person name="Scarpelli C."/>
            <person name="Weissenbach J."/>
            <person name="Salanoubat M."/>
            <person name="Quetier F."/>
            <person name="Yu Y."/>
            <person name="Kim H.R."/>
            <person name="Rambo T."/>
            <person name="Currie J."/>
            <person name="Collura K."/>
            <person name="Luo M."/>
            <person name="Yang T."/>
            <person name="Ammiraju J.S.S."/>
            <person name="Engler F."/>
            <person name="Soderlund C."/>
            <person name="Wing R.A."/>
            <person name="Palmer L.E."/>
            <person name="de la Bastide M."/>
            <person name="Spiegel L."/>
            <person name="Nascimento L."/>
            <person name="Zutavern T."/>
            <person name="O'Shaughnessy A."/>
            <person name="Dike S."/>
            <person name="Dedhia N."/>
            <person name="Preston R."/>
            <person name="Balija V."/>
            <person name="McCombie W.R."/>
            <person name="Chow T."/>
            <person name="Chen H."/>
            <person name="Chung M."/>
            <person name="Chen C."/>
            <person name="Shaw J."/>
            <person name="Wu H."/>
            <person name="Hsiao K."/>
            <person name="Chao Y."/>
            <person name="Chu M."/>
            <person name="Cheng C."/>
            <person name="Hour A."/>
            <person name="Lee P."/>
            <person name="Lin S."/>
            <person name="Lin Y."/>
            <person name="Liou J."/>
            <person name="Liu S."/>
            <person name="Hsing Y."/>
            <person name="Raghuvanshi S."/>
            <person name="Mohanty A."/>
            <person name="Bharti A.K."/>
            <person name="Gaur A."/>
            <person name="Gupta V."/>
            <person name="Kumar D."/>
            <person name="Ravi V."/>
            <person name="Vij S."/>
            <person name="Kapur A."/>
            <person name="Khurana P."/>
            <person name="Khurana P."/>
            <person name="Khurana J.P."/>
            <person name="Tyagi A.K."/>
            <person name="Gaikwad K."/>
            <person name="Singh A."/>
            <person name="Dalal V."/>
            <person name="Srivastava S."/>
            <person name="Dixit A."/>
            <person name="Pal A.K."/>
            <person name="Ghazi I.A."/>
            <person name="Yadav M."/>
            <person name="Pandit A."/>
            <person name="Bhargava A."/>
            <person name="Sureshbabu K."/>
            <person name="Batra K."/>
            <person name="Sharma T.R."/>
            <person name="Mohapatra T."/>
            <person name="Singh N.K."/>
            <person name="Messing J."/>
            <person name="Nelson A.B."/>
            <person name="Fuks G."/>
            <person name="Kavchok S."/>
            <person name="Keizer G."/>
            <person name="Linton E."/>
            <person name="Llaca V."/>
            <person name="Song R."/>
            <person name="Tanyolac B."/>
            <person name="Young S."/>
            <person name="Ho-Il K."/>
            <person name="Hahn J.H."/>
            <person name="Sangsakoo G."/>
            <person name="Vanavichit A."/>
            <person name="de Mattos Luiz.A.T."/>
            <person name="Zimmer P.D."/>
            <person name="Malone G."/>
            <person name="Dellagostin O."/>
            <person name="de Oliveira A.C."/>
            <person name="Bevan M."/>
            <person name="Bancroft I."/>
            <person name="Minx P."/>
            <person name="Cordum H."/>
            <person name="Wilson R."/>
            <person name="Cheng Z."/>
            <person name="Jin W."/>
            <person name="Jiang J."/>
            <person name="Leong S.A."/>
            <person name="Iwama H."/>
            <person name="Gojobori T."/>
            <person name="Itoh T."/>
            <person name="Niimura Y."/>
            <person name="Fujii Y."/>
            <person name="Habara T."/>
            <person name="Sakai H."/>
            <person name="Sato Y."/>
            <person name="Wilson G."/>
            <person name="Kumar K."/>
            <person name="McCouch S."/>
            <person name="Juretic N."/>
            <person name="Hoen D."/>
            <person name="Wright S."/>
            <person name="Bruskiewich R."/>
            <person name="Bureau T."/>
            <person name="Miyao A."/>
            <person name="Hirochika H."/>
            <person name="Nishikawa T."/>
            <person name="Kadowaki K."/>
            <person name="Sugiura M."/>
            <person name="Burr B."/>
            <person name="Sasaki T."/>
        </authorList>
    </citation>
    <scope>NUCLEOTIDE SEQUENCE [LARGE SCALE GENOMIC DNA]</scope>
    <source>
        <strain evidence="4">cv. Nipponbare</strain>
    </source>
</reference>
<organism evidence="3 4">
    <name type="scientific">Oryza sativa subsp. japonica</name>
    <name type="common">Rice</name>
    <dbReference type="NCBI Taxonomy" id="39947"/>
    <lineage>
        <taxon>Eukaryota</taxon>
        <taxon>Viridiplantae</taxon>
        <taxon>Streptophyta</taxon>
        <taxon>Embryophyta</taxon>
        <taxon>Tracheophyta</taxon>
        <taxon>Spermatophyta</taxon>
        <taxon>Magnoliopsida</taxon>
        <taxon>Liliopsida</taxon>
        <taxon>Poales</taxon>
        <taxon>Poaceae</taxon>
        <taxon>BOP clade</taxon>
        <taxon>Oryzoideae</taxon>
        <taxon>Oryzeae</taxon>
        <taxon>Oryzinae</taxon>
        <taxon>Oryza</taxon>
        <taxon>Oryza sativa</taxon>
    </lineage>
</organism>
<feature type="region of interest" description="Disordered" evidence="1">
    <location>
        <begin position="45"/>
        <end position="72"/>
    </location>
</feature>
<protein>
    <submittedName>
        <fullName evidence="3">Uncharacterized protein</fullName>
    </submittedName>
</protein>
<accession>Q6ESQ7</accession>